<evidence type="ECO:0000259" key="10">
    <source>
        <dbReference type="PROSITE" id="PS50268"/>
    </source>
</evidence>
<dbReference type="InterPro" id="IPR015919">
    <property type="entry name" value="Cadherin-like_sf"/>
</dbReference>
<dbReference type="EMBL" id="SJPG01000001">
    <property type="protein sequence ID" value="TWT59741.1"/>
    <property type="molecule type" value="Genomic_DNA"/>
</dbReference>
<evidence type="ECO:0000256" key="2">
    <source>
        <dbReference type="ARBA" id="ARBA00022692"/>
    </source>
</evidence>
<dbReference type="GO" id="GO:0007043">
    <property type="term" value="P:cell-cell junction assembly"/>
    <property type="evidence" value="ECO:0007669"/>
    <property type="project" value="TreeGrafter"/>
</dbReference>
<reference evidence="11 12" key="1">
    <citation type="submission" date="2019-02" db="EMBL/GenBank/DDBJ databases">
        <title>Deep-cultivation of Planctomycetes and their phenomic and genomic characterization uncovers novel biology.</title>
        <authorList>
            <person name="Wiegand S."/>
            <person name="Jogler M."/>
            <person name="Boedeker C."/>
            <person name="Pinto D."/>
            <person name="Vollmers J."/>
            <person name="Rivas-Marin E."/>
            <person name="Kohn T."/>
            <person name="Peeters S.H."/>
            <person name="Heuer A."/>
            <person name="Rast P."/>
            <person name="Oberbeckmann S."/>
            <person name="Bunk B."/>
            <person name="Jeske O."/>
            <person name="Meyerdierks A."/>
            <person name="Storesund J.E."/>
            <person name="Kallscheuer N."/>
            <person name="Luecker S."/>
            <person name="Lage O.M."/>
            <person name="Pohl T."/>
            <person name="Merkel B.J."/>
            <person name="Hornburger P."/>
            <person name="Mueller R.-W."/>
            <person name="Bruemmer F."/>
            <person name="Labrenz M."/>
            <person name="Spormann A.M."/>
            <person name="Op Den Camp H."/>
            <person name="Overmann J."/>
            <person name="Amann R."/>
            <person name="Jetten M.S.M."/>
            <person name="Mascher T."/>
            <person name="Medema M.H."/>
            <person name="Devos D.P."/>
            <person name="Kaster A.-K."/>
            <person name="Ovreas L."/>
            <person name="Rohde M."/>
            <person name="Galperin M.Y."/>
            <person name="Jogler C."/>
        </authorList>
    </citation>
    <scope>NUCLEOTIDE SEQUENCE [LARGE SCALE GENOMIC DNA]</scope>
    <source>
        <strain evidence="11 12">Pan54</strain>
    </source>
</reference>
<evidence type="ECO:0000256" key="3">
    <source>
        <dbReference type="ARBA" id="ARBA00022729"/>
    </source>
</evidence>
<name>A0A5C5XBF1_9PLAN</name>
<dbReference type="PROSITE" id="PS50268">
    <property type="entry name" value="CADHERIN_2"/>
    <property type="match status" value="1"/>
</dbReference>
<dbReference type="GO" id="GO:0005912">
    <property type="term" value="C:adherens junction"/>
    <property type="evidence" value="ECO:0007669"/>
    <property type="project" value="TreeGrafter"/>
</dbReference>
<evidence type="ECO:0000256" key="6">
    <source>
        <dbReference type="ARBA" id="ARBA00022989"/>
    </source>
</evidence>
<dbReference type="PANTHER" id="PTHR24027:SF422">
    <property type="entry name" value="CADHERIN DOMAIN-CONTAINING PROTEIN"/>
    <property type="match status" value="1"/>
</dbReference>
<dbReference type="InterPro" id="IPR039808">
    <property type="entry name" value="Cadherin"/>
</dbReference>
<comment type="subcellular location">
    <subcellularLocation>
        <location evidence="1">Membrane</location>
        <topology evidence="1">Single-pass membrane protein</topology>
    </subcellularLocation>
</comment>
<feature type="region of interest" description="Disordered" evidence="9">
    <location>
        <begin position="2637"/>
        <end position="2687"/>
    </location>
</feature>
<feature type="coiled-coil region" evidence="8">
    <location>
        <begin position="908"/>
        <end position="935"/>
    </location>
</feature>
<feature type="region of interest" description="Disordered" evidence="9">
    <location>
        <begin position="2176"/>
        <end position="2198"/>
    </location>
</feature>
<evidence type="ECO:0000256" key="4">
    <source>
        <dbReference type="ARBA" id="ARBA00022737"/>
    </source>
</evidence>
<evidence type="ECO:0000256" key="1">
    <source>
        <dbReference type="ARBA" id="ARBA00004167"/>
    </source>
</evidence>
<evidence type="ECO:0000313" key="12">
    <source>
        <dbReference type="Proteomes" id="UP000316095"/>
    </source>
</evidence>
<evidence type="ECO:0000256" key="8">
    <source>
        <dbReference type="SAM" id="Coils"/>
    </source>
</evidence>
<evidence type="ECO:0000256" key="9">
    <source>
        <dbReference type="SAM" id="MobiDB-lite"/>
    </source>
</evidence>
<dbReference type="CDD" id="cd11304">
    <property type="entry name" value="Cadherin_repeat"/>
    <property type="match status" value="1"/>
</dbReference>
<dbReference type="GO" id="GO:0034332">
    <property type="term" value="P:adherens junction organization"/>
    <property type="evidence" value="ECO:0007669"/>
    <property type="project" value="TreeGrafter"/>
</dbReference>
<dbReference type="GO" id="GO:0005509">
    <property type="term" value="F:calcium ion binding"/>
    <property type="evidence" value="ECO:0007669"/>
    <property type="project" value="InterPro"/>
</dbReference>
<keyword evidence="8" id="KW-0175">Coiled coil</keyword>
<evidence type="ECO:0000313" key="11">
    <source>
        <dbReference type="EMBL" id="TWT59741.1"/>
    </source>
</evidence>
<dbReference type="Gene3D" id="2.60.40.60">
    <property type="entry name" value="Cadherins"/>
    <property type="match status" value="1"/>
</dbReference>
<sequence length="3163" mass="340755">MNPPDAIALPDAVFNLSELALAGESVGQVEVPQPNVGVTYTYQILPGVDATFFSIDQNTGEITVNTGASLDYEAVTSHTLEIQVDSSDSETTTAVVTINLLDENEAPVAVDTEVAVRSGQPLIIELQGSLSDPEGDELEIVSWSNPTSGIVFQPDVNNHPLRLTYLSAIGSLGEDQFTYTVTDSAGNETTGTVLISSTLVQSIGLAFGTETPEGWTATNPLLSGVVAGIETAGTVLLEFDHDGDGVAEATQSVDVIDALDLIPFSYQPEGLSPGPQTIQVRSVVTDPVTGENLTPGWISFSFELLPYVAPGITDLYLGSGWSNQEPSGEGYETPIDPESAPANRLMGRLSGPETEIAFVQVEFDHDGDDQIDGSAWTDSQGRFTYDPAGLDGSQVTIRARSLVEDPLTGNPVTGNWKEVTFQSSATPVAGISSVQLVHDLGENEANWSTYLPEITGQLDGYYQGEILFGLIPDGSQSGNSSYNEDAAEIAGIVVEFDHDGDDLIDGRATSDENGNFRYTAAGLAAGLNSLRMRTSVWDDQAGQFVTGSWSTLFFQLEARTLLTPVISEFGLADDNGADATDLETSNPLLRGAIDAGEQAAGISLEFSHLATGETVDGTAEVSATGSFQYMPVGIALGAQTTRVRTVQWNPETRQAVRGDWVSLEWTWVEEATFVPTLVPETTPVDPPEGGSGGEGSGSTLPPDHVAGDDAAAGTYNGIITTASATRDGIIDGANGTYSSNVAQALSDYETELAASSSTFQSEIGSFTGVTTTFNRNQFAPIAPPPKITQPPAPALTTPLANSSYLNAGSTANSSGVMTGSTNAPGVEDDLAFLSAVAQAQSSLDSETQSAQLQYEDALKQLATAYLQAVNSSSRGVAQQSAAAQAVLAAAITAAENPSSVNSGNSNGQQQTNGQIAALQDQINSLLDQIENLQVNESYSEDTPAYAALQQAFIDAWNEKEAAISDLDSQQYTEEEYDLYIDGMIQIEQDFNDALKAAELTYRQANNDLNYQNTAAYYSSREPLLIQLSELRMEVEKAQNAAAEASAKASAEFQHRKLTAIARAETQYAETMADLSKQQTEGIANAVAAFKSGAASAQAAYQTSVAGYQVAFASAYNSALESALNAWASANPGPESDYQLDLFAAEKAYVDTLNSNYQSRVSESASALAGAIATVTEADKTEAIDNASAAADLSTATAQGEEEKTTKIADANKELAITQATEAKTKNDALAEALHEMNQSMIQASHASARDHQSAYRDHANEIAQIDHDVLTVPTMSFYAVMPDGNVITHNETGAAYSQMQGAEYIAALETAQESLDDAQAAASAQYHVSRITAQAAWSSATDSAYRAEQEAITAASVTNQQSIIDAEYAHEQAIQAAQETHDSTVEQNSKTAYQAGWDEGIALQRSEIDAARQAAIDQAEAAGQKSEALANAANAYQQNVAQAQLNQINAWNTTVDSAWSRYQAAVAQAKYTRATATPNNTSALSTASITRATNTAQKQADFAHAKLDAAIAQQTTINDAQEQLLAQKKTHLTQFKSQAATAQKTQLDQSLQQRNSLQQSLISASSTLRSTVDSTYYQSQGTVEYDDEGKPIRVVPITGFDAAGAQDQSELSFTENVSRAQESNAQSQQNLRLSYQNEVSNLTRTWATDVSNATSTYVTDSTSARNAYTETVAGQQQTLSNGTRADSNQYYETTRSIRISEEDATQTADQIARDAIRLAYQTYQEELATEKADQLATWVATLTTSGEIAPEVGAYHAAIAEADLAYTTAVNSAQATYDQIVQSAAQALRTNSQAAEQTAYEALQTEWETVDAAWSTWEADTQELTQKAEAAYQQQITQANQTRWQQDLNAQTTTEDSLRQTRASYDNATTTHYANWINNIADDQVSYLRTGGYNGWSQDQAFDDHVAALQSDQNDRNNAISGSLTTLVTGVGDALVSNATALSNNALAQANAINAAEATYHSAISALPARPNDLLITQAENEAVIYGAQDATIRDLEEIYRLAVQNARAIYEGAIQDAAALKVTATTQALVDYQIAVAQNESTAAAAQATTSGTDEDQQAAAEAAAQLAYMQAYATSYVAYQTAQTVADNNYEEAINTADNGYADGIAAAEAIRQGQLDTAWNIYSMATLESDLTYQTDYETTQQVFRTDSSLAQQTQRTNSFEASRDLAVNQATAQRDYQNGQRPDAATPSTSTGYNSLLTQESETYDQAVNGSRLAYQGSTVDSQQGYHTGLSQASRDDQARYLEAERLYDIAIADANLAFEQARIAAQTTRRGLVAEADADYAYEIAQADAAHISGERAANVAAWTSLSTDLGTPYAQFKLDEAQAQADTWDAVKTQYIAQYNPAGSDNFATANLTASTSRDQAWTTYALAQATINHQQEVDRLNLKAGFDLGITDAQHQQTTKLAEVQQQFQQAKYGIEGYSQSDYDYAGLAVETYEDEYGNPITYEPSRDTVYRNSVKQAWRDGDQTQSTARLDYVTNLSGIHQTTEADLAEVNRIYQQALADANRTASDTRALVRTTFNKLEADTYAQETAAWTTSAPTPWHKQAAQNAEAQADYIEIEQTQLLAKKQAENAAERDYAHQRELARETLSSSRAIEYANEAIDQQQFLENGGDEYYDETYDAYQNVTVDLPTGVSYESDSDPQHYENSLSDDNFSGQLNLNGTFGSQIGNGNNDPGSSEDGYASYELASQQSGNVRGSSFSSNNALGSLGSSSAQINGVQNVNWTGNLENQQTNQQDGSQITSVEFGGTEAWQSQSNRITDGIPDDLEDVGEFGSQANNSEGNSNPTELPLPPLNEEHEFIGPVFDYYHDTSDLPDGNYFDVYGLSPDEFELFEELVAEINSLRKQIERVEEEIRKLEEEKSDILFFSWLRNSWFDEQINKKINEKLDLEARLRELEEKFTELGFGNSASYGQGSDWTHGGNSRPKAGGPGLEGAVAAYEASRMYRHEQGLIPDNIYIKAITVYYGLKDARAIAEGGINLSKGAWEILERKLKTSKARRSAFNETAEEAFENAQKNRTFDDPNDWPSHGGEYIDDMPNFGNGQPFGSRGLTDDAAESALDGMRNDGGHAMRHLVGDLIPNSGTLANRLDTFKQIANEILRNPEHVAPWRIGATQGTAYLGTSGGRRVVIVVADEGPYAGKVISSFIPDENQLQLILGR</sequence>
<dbReference type="GO" id="GO:0000902">
    <property type="term" value="P:cell morphogenesis"/>
    <property type="evidence" value="ECO:0007669"/>
    <property type="project" value="TreeGrafter"/>
</dbReference>
<dbReference type="GO" id="GO:0045296">
    <property type="term" value="F:cadherin binding"/>
    <property type="evidence" value="ECO:0007669"/>
    <property type="project" value="TreeGrafter"/>
</dbReference>
<keyword evidence="3" id="KW-0732">Signal</keyword>
<dbReference type="SUPFAM" id="SSF49313">
    <property type="entry name" value="Cadherin-like"/>
    <property type="match status" value="1"/>
</dbReference>
<keyword evidence="12" id="KW-1185">Reference proteome</keyword>
<feature type="coiled-coil region" evidence="8">
    <location>
        <begin position="2838"/>
        <end position="2904"/>
    </location>
</feature>
<organism evidence="11 12">
    <name type="scientific">Rubinisphaera italica</name>
    <dbReference type="NCBI Taxonomy" id="2527969"/>
    <lineage>
        <taxon>Bacteria</taxon>
        <taxon>Pseudomonadati</taxon>
        <taxon>Planctomycetota</taxon>
        <taxon>Planctomycetia</taxon>
        <taxon>Planctomycetales</taxon>
        <taxon>Planctomycetaceae</taxon>
        <taxon>Rubinisphaera</taxon>
    </lineage>
</organism>
<dbReference type="GO" id="GO:0016342">
    <property type="term" value="C:catenin complex"/>
    <property type="evidence" value="ECO:0007669"/>
    <property type="project" value="TreeGrafter"/>
</dbReference>
<accession>A0A5C5XBF1</accession>
<dbReference type="GO" id="GO:0008013">
    <property type="term" value="F:beta-catenin binding"/>
    <property type="evidence" value="ECO:0007669"/>
    <property type="project" value="TreeGrafter"/>
</dbReference>
<dbReference type="GO" id="GO:0016339">
    <property type="term" value="P:calcium-dependent cell-cell adhesion via plasma membrane cell adhesion molecules"/>
    <property type="evidence" value="ECO:0007669"/>
    <property type="project" value="TreeGrafter"/>
</dbReference>
<evidence type="ECO:0000256" key="5">
    <source>
        <dbReference type="ARBA" id="ARBA00022837"/>
    </source>
</evidence>
<feature type="region of interest" description="Disordered" evidence="9">
    <location>
        <begin position="2758"/>
        <end position="2800"/>
    </location>
</feature>
<comment type="caution">
    <text evidence="11">The sequence shown here is derived from an EMBL/GenBank/DDBJ whole genome shotgun (WGS) entry which is preliminary data.</text>
</comment>
<dbReference type="InterPro" id="IPR002126">
    <property type="entry name" value="Cadherin-like_dom"/>
</dbReference>
<feature type="coiled-coil region" evidence="8">
    <location>
        <begin position="987"/>
        <end position="1080"/>
    </location>
</feature>
<dbReference type="GO" id="GO:0007156">
    <property type="term" value="P:homophilic cell adhesion via plasma membrane adhesion molecules"/>
    <property type="evidence" value="ECO:0007669"/>
    <property type="project" value="InterPro"/>
</dbReference>
<dbReference type="GO" id="GO:0016477">
    <property type="term" value="P:cell migration"/>
    <property type="evidence" value="ECO:0007669"/>
    <property type="project" value="TreeGrafter"/>
</dbReference>
<dbReference type="RefSeq" id="WP_146501938.1">
    <property type="nucleotide sequence ID" value="NZ_SJPG01000001.1"/>
</dbReference>
<keyword evidence="7" id="KW-0472">Membrane</keyword>
<feature type="compositionally biased region" description="Polar residues" evidence="9">
    <location>
        <begin position="2650"/>
        <end position="2681"/>
    </location>
</feature>
<protein>
    <submittedName>
        <fullName evidence="11">Cadherin domain protein</fullName>
    </submittedName>
</protein>
<dbReference type="Pfam" id="PF17963">
    <property type="entry name" value="Big_9"/>
    <property type="match status" value="1"/>
</dbReference>
<gene>
    <name evidence="11" type="ORF">Pan54_04510</name>
</gene>
<dbReference type="PANTHER" id="PTHR24027">
    <property type="entry name" value="CADHERIN-23"/>
    <property type="match status" value="1"/>
</dbReference>
<keyword evidence="2" id="KW-0812">Transmembrane</keyword>
<proteinExistence type="predicted"/>
<dbReference type="GO" id="GO:0044331">
    <property type="term" value="P:cell-cell adhesion mediated by cadherin"/>
    <property type="evidence" value="ECO:0007669"/>
    <property type="project" value="TreeGrafter"/>
</dbReference>
<keyword evidence="5" id="KW-0106">Calcium</keyword>
<evidence type="ECO:0000256" key="7">
    <source>
        <dbReference type="ARBA" id="ARBA00023136"/>
    </source>
</evidence>
<keyword evidence="4" id="KW-0677">Repeat</keyword>
<dbReference type="OrthoDB" id="292839at2"/>
<keyword evidence="6" id="KW-1133">Transmembrane helix</keyword>
<dbReference type="Pfam" id="PF00028">
    <property type="entry name" value="Cadherin"/>
    <property type="match status" value="1"/>
</dbReference>
<dbReference type="SMART" id="SM00112">
    <property type="entry name" value="CA"/>
    <property type="match status" value="1"/>
</dbReference>
<feature type="region of interest" description="Disordered" evidence="9">
    <location>
        <begin position="676"/>
        <end position="709"/>
    </location>
</feature>
<feature type="domain" description="Cadherin" evidence="10">
    <location>
        <begin position="16"/>
        <end position="109"/>
    </location>
</feature>
<dbReference type="Proteomes" id="UP000316095">
    <property type="component" value="Unassembled WGS sequence"/>
</dbReference>